<sequence length="275" mass="29870">MTKTFMMVLGLITALILTSGVDAADRLKLSSTTSTDNTGLLAYLLPKFTEKTGLRVDVIAVGTGKALTLAENGDVDVTLVHAPARERAFIEAEFGVNHRTVMANAFIIVGPQADQAGVAQAVSAEAAFERIAQSRVPFVSRGDDSGTHTKEQAIWKTVLGVVPYGKRWYLESGKGMGETLTLADEKRGYTLCDSGTYLKYSDKVDLKTLFRRQSDLLYNPYGIIAVNPARHPHVNYLGAMQLIGFMTSPEGQKLIGDFKDKLGNQLFEPLAVPRG</sequence>
<protein>
    <recommendedName>
        <fullName evidence="1">PBP domain-containing protein</fullName>
    </recommendedName>
</protein>
<dbReference type="EMBL" id="AZHX01000445">
    <property type="protein sequence ID" value="ETX07471.1"/>
    <property type="molecule type" value="Genomic_DNA"/>
</dbReference>
<comment type="caution">
    <text evidence="2">The sequence shown here is derived from an EMBL/GenBank/DDBJ whole genome shotgun (WGS) entry which is preliminary data.</text>
</comment>
<evidence type="ECO:0000259" key="1">
    <source>
        <dbReference type="Pfam" id="PF12849"/>
    </source>
</evidence>
<name>W4MC31_9BACT</name>
<evidence type="ECO:0000313" key="2">
    <source>
        <dbReference type="EMBL" id="ETX07471.1"/>
    </source>
</evidence>
<proteinExistence type="predicted"/>
<dbReference type="PANTHER" id="PTHR37945:SF1">
    <property type="entry name" value="EXTRACELLULAR TUNGSTATE BINDING PROTEIN"/>
    <property type="match status" value="1"/>
</dbReference>
<dbReference type="InterPro" id="IPR052738">
    <property type="entry name" value="ABC-Tungstate_binding"/>
</dbReference>
<evidence type="ECO:0000313" key="3">
    <source>
        <dbReference type="Proteomes" id="UP000019140"/>
    </source>
</evidence>
<reference evidence="2 3" key="1">
    <citation type="journal article" date="2014" name="Nature">
        <title>An environmental bacterial taxon with a large and distinct metabolic repertoire.</title>
        <authorList>
            <person name="Wilson M.C."/>
            <person name="Mori T."/>
            <person name="Ruckert C."/>
            <person name="Uria A.R."/>
            <person name="Helf M.J."/>
            <person name="Takada K."/>
            <person name="Gernert C."/>
            <person name="Steffens U.A."/>
            <person name="Heycke N."/>
            <person name="Schmitt S."/>
            <person name="Rinke C."/>
            <person name="Helfrich E.J."/>
            <person name="Brachmann A.O."/>
            <person name="Gurgui C."/>
            <person name="Wakimoto T."/>
            <person name="Kracht M."/>
            <person name="Crusemann M."/>
            <person name="Hentschel U."/>
            <person name="Abe I."/>
            <person name="Matsunaga S."/>
            <person name="Kalinowski J."/>
            <person name="Takeyama H."/>
            <person name="Piel J."/>
        </authorList>
    </citation>
    <scope>NUCLEOTIDE SEQUENCE [LARGE SCALE GENOMIC DNA]</scope>
    <source>
        <strain evidence="3">TSY2</strain>
    </source>
</reference>
<organism evidence="2 3">
    <name type="scientific">Candidatus Entotheonella gemina</name>
    <dbReference type="NCBI Taxonomy" id="1429439"/>
    <lineage>
        <taxon>Bacteria</taxon>
        <taxon>Pseudomonadati</taxon>
        <taxon>Nitrospinota/Tectimicrobiota group</taxon>
        <taxon>Candidatus Tectimicrobiota</taxon>
        <taxon>Candidatus Entotheonellia</taxon>
        <taxon>Candidatus Entotheonellales</taxon>
        <taxon>Candidatus Entotheonellaceae</taxon>
        <taxon>Candidatus Entotheonella</taxon>
    </lineage>
</organism>
<dbReference type="InterPro" id="IPR024370">
    <property type="entry name" value="PBP_domain"/>
</dbReference>
<dbReference type="PANTHER" id="PTHR37945">
    <property type="entry name" value="EXTRACELLULAR TUNGSTATE BINDING PROTEIN"/>
    <property type="match status" value="1"/>
</dbReference>
<keyword evidence="3" id="KW-1185">Reference proteome</keyword>
<dbReference type="Gene3D" id="3.40.190.10">
    <property type="entry name" value="Periplasmic binding protein-like II"/>
    <property type="match status" value="2"/>
</dbReference>
<accession>W4MC31</accession>
<dbReference type="PATRIC" id="fig|1429439.4.peg.1890"/>
<dbReference type="Pfam" id="PF12849">
    <property type="entry name" value="PBP_like_2"/>
    <property type="match status" value="1"/>
</dbReference>
<dbReference type="AlphaFoldDB" id="W4MC31"/>
<dbReference type="SUPFAM" id="SSF53850">
    <property type="entry name" value="Periplasmic binding protein-like II"/>
    <property type="match status" value="1"/>
</dbReference>
<gene>
    <name evidence="2" type="ORF">ETSY2_11005</name>
</gene>
<dbReference type="HOGENOM" id="CLU_061511_0_0_7"/>
<feature type="domain" description="PBP" evidence="1">
    <location>
        <begin position="28"/>
        <end position="250"/>
    </location>
</feature>
<dbReference type="Proteomes" id="UP000019140">
    <property type="component" value="Unassembled WGS sequence"/>
</dbReference>